<reference evidence="2" key="1">
    <citation type="submission" date="2015-12" db="EMBL/GenBank/DDBJ databases">
        <title>Gene expression during late stages of embryo sac development: a critical building block for successful pollen-pistil interactions.</title>
        <authorList>
            <person name="Liu Y."/>
            <person name="Joly V."/>
            <person name="Sabar M."/>
            <person name="Matton D.P."/>
        </authorList>
    </citation>
    <scope>NUCLEOTIDE SEQUENCE</scope>
</reference>
<keyword evidence="1" id="KW-0732">Signal</keyword>
<dbReference type="AlphaFoldDB" id="A0A0V0GQS3"/>
<protein>
    <submittedName>
        <fullName evidence="2">Putative ovule protein</fullName>
    </submittedName>
</protein>
<evidence type="ECO:0000256" key="1">
    <source>
        <dbReference type="SAM" id="SignalP"/>
    </source>
</evidence>
<organism evidence="2">
    <name type="scientific">Solanum chacoense</name>
    <name type="common">Chaco potato</name>
    <dbReference type="NCBI Taxonomy" id="4108"/>
    <lineage>
        <taxon>Eukaryota</taxon>
        <taxon>Viridiplantae</taxon>
        <taxon>Streptophyta</taxon>
        <taxon>Embryophyta</taxon>
        <taxon>Tracheophyta</taxon>
        <taxon>Spermatophyta</taxon>
        <taxon>Magnoliopsida</taxon>
        <taxon>eudicotyledons</taxon>
        <taxon>Gunneridae</taxon>
        <taxon>Pentapetalae</taxon>
        <taxon>asterids</taxon>
        <taxon>lamiids</taxon>
        <taxon>Solanales</taxon>
        <taxon>Solanaceae</taxon>
        <taxon>Solanoideae</taxon>
        <taxon>Solaneae</taxon>
        <taxon>Solanum</taxon>
    </lineage>
</organism>
<name>A0A0V0GQS3_SOLCH</name>
<accession>A0A0V0GQS3</accession>
<proteinExistence type="predicted"/>
<evidence type="ECO:0000313" key="2">
    <source>
        <dbReference type="EMBL" id="JAP10591.1"/>
    </source>
</evidence>
<feature type="signal peptide" evidence="1">
    <location>
        <begin position="1"/>
        <end position="15"/>
    </location>
</feature>
<feature type="chain" id="PRO_5013357306" evidence="1">
    <location>
        <begin position="16"/>
        <end position="70"/>
    </location>
</feature>
<sequence length="70" mass="8215">MWLLFFSGLQSGYLSIFPLSSVRWKERCLHIPRQGWEYPSIFTCSQTNPSIHWLHCAPGSRIRYSTLLNV</sequence>
<dbReference type="EMBL" id="GEDG01032851">
    <property type="protein sequence ID" value="JAP10591.1"/>
    <property type="molecule type" value="Transcribed_RNA"/>
</dbReference>